<accession>A0A6J7J2G5</accession>
<dbReference type="InterPro" id="IPR013767">
    <property type="entry name" value="PAS_fold"/>
</dbReference>
<protein>
    <submittedName>
        <fullName evidence="2">Unannotated protein</fullName>
    </submittedName>
</protein>
<dbReference type="NCBIfam" id="TIGR00229">
    <property type="entry name" value="sensory_box"/>
    <property type="match status" value="1"/>
</dbReference>
<dbReference type="InterPro" id="IPR035965">
    <property type="entry name" value="PAS-like_dom_sf"/>
</dbReference>
<dbReference type="PROSITE" id="PS50112">
    <property type="entry name" value="PAS"/>
    <property type="match status" value="1"/>
</dbReference>
<dbReference type="EMBL" id="CAFBMK010000208">
    <property type="protein sequence ID" value="CAB4937051.1"/>
    <property type="molecule type" value="Genomic_DNA"/>
</dbReference>
<organism evidence="2">
    <name type="scientific">freshwater metagenome</name>
    <dbReference type="NCBI Taxonomy" id="449393"/>
    <lineage>
        <taxon>unclassified sequences</taxon>
        <taxon>metagenomes</taxon>
        <taxon>ecological metagenomes</taxon>
    </lineage>
</organism>
<dbReference type="SUPFAM" id="SSF55785">
    <property type="entry name" value="PYP-like sensor domain (PAS domain)"/>
    <property type="match status" value="1"/>
</dbReference>
<feature type="domain" description="PAS" evidence="1">
    <location>
        <begin position="33"/>
        <end position="86"/>
    </location>
</feature>
<evidence type="ECO:0000313" key="2">
    <source>
        <dbReference type="EMBL" id="CAB4937051.1"/>
    </source>
</evidence>
<reference evidence="2" key="1">
    <citation type="submission" date="2020-05" db="EMBL/GenBank/DDBJ databases">
        <authorList>
            <person name="Chiriac C."/>
            <person name="Salcher M."/>
            <person name="Ghai R."/>
            <person name="Kavagutti S V."/>
        </authorList>
    </citation>
    <scope>NUCLEOTIDE SEQUENCE</scope>
</reference>
<sequence length="139" mass="15479">MRDLELLGGGTLLVEAQRAFEITFRHSPIGQGLLSRTGRWLRVNGALAELLGRPEEELVGAEAVDAMHPEDRAEERERLIGLVEGAEDHYVVGTRFLHVDGHVVRTHTRMTRIADEDGLTRGFVAQVVDAAAWRRFRAG</sequence>
<name>A0A6J7J2G5_9ZZZZ</name>
<gene>
    <name evidence="2" type="ORF">UFOPK3564_02706</name>
</gene>
<dbReference type="Pfam" id="PF00989">
    <property type="entry name" value="PAS"/>
    <property type="match status" value="1"/>
</dbReference>
<dbReference type="AlphaFoldDB" id="A0A6J7J2G5"/>
<dbReference type="Gene3D" id="3.30.450.20">
    <property type="entry name" value="PAS domain"/>
    <property type="match status" value="1"/>
</dbReference>
<dbReference type="CDD" id="cd00130">
    <property type="entry name" value="PAS"/>
    <property type="match status" value="1"/>
</dbReference>
<proteinExistence type="predicted"/>
<evidence type="ECO:0000259" key="1">
    <source>
        <dbReference type="PROSITE" id="PS50112"/>
    </source>
</evidence>
<dbReference type="SMART" id="SM00091">
    <property type="entry name" value="PAS"/>
    <property type="match status" value="1"/>
</dbReference>
<dbReference type="InterPro" id="IPR000014">
    <property type="entry name" value="PAS"/>
</dbReference>
<dbReference type="GO" id="GO:0006355">
    <property type="term" value="P:regulation of DNA-templated transcription"/>
    <property type="evidence" value="ECO:0007669"/>
    <property type="project" value="InterPro"/>
</dbReference>